<protein>
    <submittedName>
        <fullName evidence="1">Uncharacterized protein</fullName>
    </submittedName>
</protein>
<dbReference type="SUPFAM" id="SSF48403">
    <property type="entry name" value="Ankyrin repeat"/>
    <property type="match status" value="1"/>
</dbReference>
<gene>
    <name evidence="1" type="ORF">LDAN0321_LOCUS19847</name>
</gene>
<organism evidence="1">
    <name type="scientific">Leptocylindrus danicus</name>
    <dbReference type="NCBI Taxonomy" id="163516"/>
    <lineage>
        <taxon>Eukaryota</taxon>
        <taxon>Sar</taxon>
        <taxon>Stramenopiles</taxon>
        <taxon>Ochrophyta</taxon>
        <taxon>Bacillariophyta</taxon>
        <taxon>Coscinodiscophyceae</taxon>
        <taxon>Chaetocerotophycidae</taxon>
        <taxon>Leptocylindrales</taxon>
        <taxon>Leptocylindraceae</taxon>
        <taxon>Leptocylindrus</taxon>
    </lineage>
</organism>
<dbReference type="EMBL" id="HBGY01031800">
    <property type="protein sequence ID" value="CAD9610670.1"/>
    <property type="molecule type" value="Transcribed_RNA"/>
</dbReference>
<name>A0A7S2LM97_9STRA</name>
<accession>A0A7S2LM97</accession>
<proteinExistence type="predicted"/>
<dbReference type="AlphaFoldDB" id="A0A7S2LM97"/>
<reference evidence="1" key="1">
    <citation type="submission" date="2021-01" db="EMBL/GenBank/DDBJ databases">
        <authorList>
            <person name="Corre E."/>
            <person name="Pelletier E."/>
            <person name="Niang G."/>
            <person name="Scheremetjew M."/>
            <person name="Finn R."/>
            <person name="Kale V."/>
            <person name="Holt S."/>
            <person name="Cochrane G."/>
            <person name="Meng A."/>
            <person name="Brown T."/>
            <person name="Cohen L."/>
        </authorList>
    </citation>
    <scope>NUCLEOTIDE SEQUENCE</scope>
    <source>
        <strain evidence="1">B650</strain>
    </source>
</reference>
<dbReference type="InterPro" id="IPR036770">
    <property type="entry name" value="Ankyrin_rpt-contain_sf"/>
</dbReference>
<dbReference type="Gene3D" id="1.25.40.20">
    <property type="entry name" value="Ankyrin repeat-containing domain"/>
    <property type="match status" value="1"/>
</dbReference>
<evidence type="ECO:0000313" key="1">
    <source>
        <dbReference type="EMBL" id="CAD9610670.1"/>
    </source>
</evidence>
<sequence>MICTMTATNPITTSKCTNTTTARSLPIKKSVKGKVTFQDEKITNYLKNQQWDELRTELESTSATTCSSLEFQHQTLVLACQYGAPPDIIKKIVQTRSDLVQTKDDKLQQTPLHILCQKPGTQERNKNIQFLAERYPQAAIIMDANGNTPLHLMCQNPCDSAYAVSAIEAICLAGPAALTMENHDDETPMELFLMSQATAMTVEQEEYQDQALKWLCKTNIMFLSNFKTSARGEMYRLQCCQQAVYKQQSSFDSCVSTDDESEAEEESRCSLSLQ</sequence>